<dbReference type="Pfam" id="PF17210">
    <property type="entry name" value="SdrD_B"/>
    <property type="match status" value="1"/>
</dbReference>
<dbReference type="RefSeq" id="WP_188229701.1">
    <property type="nucleotide sequence ID" value="NZ_JACVXB010000002.1"/>
</dbReference>
<dbReference type="Gene3D" id="2.60.40.10">
    <property type="entry name" value="Immunoglobulins"/>
    <property type="match status" value="1"/>
</dbReference>
<keyword evidence="2" id="KW-0964">Secreted</keyword>
<dbReference type="PROSITE" id="PS51257">
    <property type="entry name" value="PROKAR_LIPOPROTEIN"/>
    <property type="match status" value="1"/>
</dbReference>
<evidence type="ECO:0000256" key="2">
    <source>
        <dbReference type="ARBA" id="ARBA00022525"/>
    </source>
</evidence>
<evidence type="ECO:0000256" key="1">
    <source>
        <dbReference type="ARBA" id="ARBA00004613"/>
    </source>
</evidence>
<reference evidence="5 6" key="1">
    <citation type="submission" date="2020-09" db="EMBL/GenBank/DDBJ databases">
        <title>TT11 complete genome.</title>
        <authorList>
            <person name="Wu Z."/>
        </authorList>
    </citation>
    <scope>NUCLEOTIDE SEQUENCE [LARGE SCALE GENOMIC DNA]</scope>
    <source>
        <strain evidence="5 6">TT11</strain>
    </source>
</reference>
<sequence>MKKILMFILSIALFASCSKKNDGSIIGTASAAGGEVTAGITVKLYGENTSFLRDTQTDSEGNFAFTGLDSGNYYIGATITVDGNVWDTGNRPRIIYVSDEIVEEVALTLTQK</sequence>
<evidence type="ECO:0000256" key="3">
    <source>
        <dbReference type="ARBA" id="ARBA00022729"/>
    </source>
</evidence>
<name>A0A8J6Q6J4_9FLAO</name>
<dbReference type="InterPro" id="IPR033764">
    <property type="entry name" value="Sdr_B"/>
</dbReference>
<keyword evidence="6" id="KW-1185">Reference proteome</keyword>
<accession>A0A8J6Q6J4</accession>
<feature type="domain" description="SD-repeat containing protein B" evidence="4">
    <location>
        <begin position="36"/>
        <end position="79"/>
    </location>
</feature>
<comment type="caution">
    <text evidence="5">The sequence shown here is derived from an EMBL/GenBank/DDBJ whole genome shotgun (WGS) entry which is preliminary data.</text>
</comment>
<organism evidence="5 6">
    <name type="scientific">Aestuariibaculum sediminum</name>
    <dbReference type="NCBI Taxonomy" id="2770637"/>
    <lineage>
        <taxon>Bacteria</taxon>
        <taxon>Pseudomonadati</taxon>
        <taxon>Bacteroidota</taxon>
        <taxon>Flavobacteriia</taxon>
        <taxon>Flavobacteriales</taxon>
        <taxon>Flavobacteriaceae</taxon>
    </lineage>
</organism>
<dbReference type="Proteomes" id="UP000600588">
    <property type="component" value="Unassembled WGS sequence"/>
</dbReference>
<proteinExistence type="predicted"/>
<dbReference type="GO" id="GO:0005576">
    <property type="term" value="C:extracellular region"/>
    <property type="evidence" value="ECO:0007669"/>
    <property type="project" value="UniProtKB-SubCell"/>
</dbReference>
<keyword evidence="3" id="KW-0732">Signal</keyword>
<evidence type="ECO:0000259" key="4">
    <source>
        <dbReference type="Pfam" id="PF17210"/>
    </source>
</evidence>
<dbReference type="EMBL" id="JACVXB010000002">
    <property type="protein sequence ID" value="MBD0831918.1"/>
    <property type="molecule type" value="Genomic_DNA"/>
</dbReference>
<evidence type="ECO:0000313" key="6">
    <source>
        <dbReference type="Proteomes" id="UP000600588"/>
    </source>
</evidence>
<dbReference type="SUPFAM" id="SSF117074">
    <property type="entry name" value="Hypothetical protein PA1324"/>
    <property type="match status" value="1"/>
</dbReference>
<comment type="subcellular location">
    <subcellularLocation>
        <location evidence="1">Secreted</location>
    </subcellularLocation>
</comment>
<protein>
    <recommendedName>
        <fullName evidence="4">SD-repeat containing protein B domain-containing protein</fullName>
    </recommendedName>
</protein>
<dbReference type="AlphaFoldDB" id="A0A8J6Q6J4"/>
<gene>
    <name evidence="5" type="ORF">ICJ83_07215</name>
</gene>
<evidence type="ECO:0000313" key="5">
    <source>
        <dbReference type="EMBL" id="MBD0831918.1"/>
    </source>
</evidence>
<dbReference type="InterPro" id="IPR013783">
    <property type="entry name" value="Ig-like_fold"/>
</dbReference>